<evidence type="ECO:0000313" key="8">
    <source>
        <dbReference type="Proteomes" id="UP001324115"/>
    </source>
</evidence>
<dbReference type="EC" id="2.4.1.-" evidence="5"/>
<evidence type="ECO:0000256" key="1">
    <source>
        <dbReference type="ARBA" id="ARBA00009995"/>
    </source>
</evidence>
<feature type="compositionally biased region" description="Acidic residues" evidence="6">
    <location>
        <begin position="12"/>
        <end position="22"/>
    </location>
</feature>
<accession>A0AAN7E631</accession>
<dbReference type="AlphaFoldDB" id="A0AAN7E631"/>
<dbReference type="PANTHER" id="PTHR48045">
    <property type="entry name" value="UDP-GLYCOSYLTRANSFERASE 72B1"/>
    <property type="match status" value="1"/>
</dbReference>
<dbReference type="InterPro" id="IPR035595">
    <property type="entry name" value="UDP_glycos_trans_CS"/>
</dbReference>
<feature type="region of interest" description="Disordered" evidence="6">
    <location>
        <begin position="1"/>
        <end position="32"/>
    </location>
</feature>
<name>A0AAN7E631_QUERU</name>
<reference evidence="7 8" key="1">
    <citation type="journal article" date="2023" name="G3 (Bethesda)">
        <title>A haplotype-resolved chromosome-scale genome for Quercus rubra L. provides insights into the genetics of adaptive traits for red oak species.</title>
        <authorList>
            <person name="Kapoor B."/>
            <person name="Jenkins J."/>
            <person name="Schmutz J."/>
            <person name="Zhebentyayeva T."/>
            <person name="Kuelheim C."/>
            <person name="Coggeshall M."/>
            <person name="Heim C."/>
            <person name="Lasky J.R."/>
            <person name="Leites L."/>
            <person name="Islam-Faridi N."/>
            <person name="Romero-Severson J."/>
            <person name="DeLeo V.L."/>
            <person name="Lucas S.M."/>
            <person name="Lazic D."/>
            <person name="Gailing O."/>
            <person name="Carlson J."/>
            <person name="Staton M."/>
        </authorList>
    </citation>
    <scope>NUCLEOTIDE SEQUENCE [LARGE SCALE GENOMIC DNA]</scope>
    <source>
        <strain evidence="7">Pseudo-F2</strain>
    </source>
</reference>
<dbReference type="Gene3D" id="3.40.50.2000">
    <property type="entry name" value="Glycogen Phosphorylase B"/>
    <property type="match status" value="2"/>
</dbReference>
<dbReference type="PANTHER" id="PTHR48045:SF34">
    <property type="entry name" value="ISOFLAVONE 7-O-GLUCOSYLTRANSFERASE 1-LIKE"/>
    <property type="match status" value="1"/>
</dbReference>
<protein>
    <recommendedName>
        <fullName evidence="5">Glycosyltransferase</fullName>
        <ecNumber evidence="5">2.4.1.-</ecNumber>
    </recommendedName>
</protein>
<dbReference type="InterPro" id="IPR002213">
    <property type="entry name" value="UDP_glucos_trans"/>
</dbReference>
<evidence type="ECO:0000313" key="7">
    <source>
        <dbReference type="EMBL" id="KAK4563737.1"/>
    </source>
</evidence>
<organism evidence="7 8">
    <name type="scientific">Quercus rubra</name>
    <name type="common">Northern red oak</name>
    <name type="synonym">Quercus borealis</name>
    <dbReference type="NCBI Taxonomy" id="3512"/>
    <lineage>
        <taxon>Eukaryota</taxon>
        <taxon>Viridiplantae</taxon>
        <taxon>Streptophyta</taxon>
        <taxon>Embryophyta</taxon>
        <taxon>Tracheophyta</taxon>
        <taxon>Spermatophyta</taxon>
        <taxon>Magnoliopsida</taxon>
        <taxon>eudicotyledons</taxon>
        <taxon>Gunneridae</taxon>
        <taxon>Pentapetalae</taxon>
        <taxon>rosids</taxon>
        <taxon>fabids</taxon>
        <taxon>Fagales</taxon>
        <taxon>Fagaceae</taxon>
        <taxon>Quercus</taxon>
    </lineage>
</organism>
<evidence type="ECO:0000256" key="2">
    <source>
        <dbReference type="ARBA" id="ARBA00022676"/>
    </source>
</evidence>
<sequence length="569" mass="62263">MVSQSKSFSGSESDDGTATELEENIKLDTATTGDGIKEEDACIKTIRWNTLMELKEDRGLGRATQVRDLGSRDPGRDPGRATWVRANQVARPGFARPRRLAWVASPRSRGLGSRDPGAWPGSRDPGRAAWVARPSHAFSLLTLVRKLAKAAPNVHFSFLNTQKSNHSLFSTAKPDEILPNIKAYDVADGVPAGHVLSPNPIEAVELFIKVSPQNFKRGLEVAVAETGKKISCLISDAFLTFALEVAEDLHVPWIPIWLPFPCSLSAHVYTDLIRQRFASNKVKDATLEFIPGLSQMRVSDLPDEVLSEKLEETTFSHMLSQVGLVLPRASAVVLNFYEELNPPLLNRDFKTKFRNVLNVGLFTLSLPSQSDSNLTGCISWLDEQKERSVAYVSFGTVASPPQNELIALAEALEESGIPFLWSLKENIKSLLPKGFVERTGMQGKIVPWTPQVKVLAHSSIAVFMTHCGSNSVLESVAYGVPLICRPFFGDHHMTGRMVEEVLGVGVKVEGAILTKSGLLKSLELILGHENGKEMRDKAQALKHTVQAAASPNGTAAKDFIHLVELISVP</sequence>
<comment type="caution">
    <text evidence="7">The sequence shown here is derived from an EMBL/GenBank/DDBJ whole genome shotgun (WGS) entry which is preliminary data.</text>
</comment>
<dbReference type="GO" id="GO:0035251">
    <property type="term" value="F:UDP-glucosyltransferase activity"/>
    <property type="evidence" value="ECO:0007669"/>
    <property type="project" value="UniProtKB-ARBA"/>
</dbReference>
<dbReference type="CDD" id="cd03784">
    <property type="entry name" value="GT1_Gtf-like"/>
    <property type="match status" value="1"/>
</dbReference>
<dbReference type="FunFam" id="3.40.50.2000:FF:000129">
    <property type="entry name" value="Glycosyltransferase"/>
    <property type="match status" value="1"/>
</dbReference>
<dbReference type="SUPFAM" id="SSF53756">
    <property type="entry name" value="UDP-Glycosyltransferase/glycogen phosphorylase"/>
    <property type="match status" value="1"/>
</dbReference>
<evidence type="ECO:0000256" key="6">
    <source>
        <dbReference type="SAM" id="MobiDB-lite"/>
    </source>
</evidence>
<proteinExistence type="inferred from homology"/>
<evidence type="ECO:0000256" key="4">
    <source>
        <dbReference type="RuleBase" id="RU003718"/>
    </source>
</evidence>
<keyword evidence="3 4" id="KW-0808">Transferase</keyword>
<keyword evidence="8" id="KW-1185">Reference proteome</keyword>
<dbReference type="PROSITE" id="PS00375">
    <property type="entry name" value="UDPGT"/>
    <property type="match status" value="1"/>
</dbReference>
<dbReference type="Proteomes" id="UP001324115">
    <property type="component" value="Unassembled WGS sequence"/>
</dbReference>
<feature type="compositionally biased region" description="Polar residues" evidence="6">
    <location>
        <begin position="1"/>
        <end position="11"/>
    </location>
</feature>
<evidence type="ECO:0000256" key="3">
    <source>
        <dbReference type="ARBA" id="ARBA00022679"/>
    </source>
</evidence>
<evidence type="ECO:0000256" key="5">
    <source>
        <dbReference type="RuleBase" id="RU362057"/>
    </source>
</evidence>
<dbReference type="EMBL" id="JAXUIC010000011">
    <property type="protein sequence ID" value="KAK4563737.1"/>
    <property type="molecule type" value="Genomic_DNA"/>
</dbReference>
<dbReference type="FunFam" id="3.40.50.2000:FF:000091">
    <property type="entry name" value="Glycosyltransferase"/>
    <property type="match status" value="1"/>
</dbReference>
<dbReference type="Pfam" id="PF00201">
    <property type="entry name" value="UDPGT"/>
    <property type="match status" value="1"/>
</dbReference>
<keyword evidence="2 4" id="KW-0328">Glycosyltransferase</keyword>
<gene>
    <name evidence="7" type="ORF">RGQ29_006027</name>
</gene>
<comment type="similarity">
    <text evidence="1 4">Belongs to the UDP-glycosyltransferase family.</text>
</comment>